<evidence type="ECO:0000313" key="1">
    <source>
        <dbReference type="EMBL" id="ORZ12654.1"/>
    </source>
</evidence>
<dbReference type="Proteomes" id="UP000193560">
    <property type="component" value="Unassembled WGS sequence"/>
</dbReference>
<keyword evidence="2" id="KW-1185">Reference proteome</keyword>
<organism evidence="1 2">
    <name type="scientific">Absidia repens</name>
    <dbReference type="NCBI Taxonomy" id="90262"/>
    <lineage>
        <taxon>Eukaryota</taxon>
        <taxon>Fungi</taxon>
        <taxon>Fungi incertae sedis</taxon>
        <taxon>Mucoromycota</taxon>
        <taxon>Mucoromycotina</taxon>
        <taxon>Mucoromycetes</taxon>
        <taxon>Mucorales</taxon>
        <taxon>Cunninghamellaceae</taxon>
        <taxon>Absidia</taxon>
    </lineage>
</organism>
<accession>A0A1X2IAB6</accession>
<dbReference type="AlphaFoldDB" id="A0A1X2IAB6"/>
<evidence type="ECO:0000313" key="2">
    <source>
        <dbReference type="Proteomes" id="UP000193560"/>
    </source>
</evidence>
<sequence length="367" mass="41198">MSNQEQDHLEKTLAILSKRLIQAQAQCKHTKKTIHSKKAFLLSSKSILQQDFGHVFKLNDQNGTRRRRKKRVLQGPPPGLVPLLSNEGLTHKETTEVNNGLTVISCKGIILQDRVWLRLTFLPGTERISQAHLTWLAPSPNAWAPNELDRSTLHGVPATPSSTSSSYQQYLLYAATTLPPHILLSPGQVERMDIKVAVRYIVDDNDWLDSASVSIEWTGNYQWITEDIENIHHWAPILYPYKVHLSLASPLQPTKDWTSLNDDIHIASDASLLLVQGKGDPFSSIRAQLYGIKNQYLASWLSNKSNKNTTVIPWDGIALDTRHRLQHSIVSLIDQSQSLTPSAHTKLVNREHSLVKLSTLLSSSSSK</sequence>
<gene>
    <name evidence="1" type="ORF">BCR42DRAFT_419696</name>
</gene>
<name>A0A1X2IAB6_9FUNG</name>
<dbReference type="OrthoDB" id="2287355at2759"/>
<comment type="caution">
    <text evidence="1">The sequence shown here is derived from an EMBL/GenBank/DDBJ whole genome shotgun (WGS) entry which is preliminary data.</text>
</comment>
<proteinExistence type="predicted"/>
<reference evidence="1 2" key="1">
    <citation type="submission" date="2016-07" db="EMBL/GenBank/DDBJ databases">
        <title>Pervasive Adenine N6-methylation of Active Genes in Fungi.</title>
        <authorList>
            <consortium name="DOE Joint Genome Institute"/>
            <person name="Mondo S.J."/>
            <person name="Dannebaum R.O."/>
            <person name="Kuo R.C."/>
            <person name="Labutti K."/>
            <person name="Haridas S."/>
            <person name="Kuo A."/>
            <person name="Salamov A."/>
            <person name="Ahrendt S.R."/>
            <person name="Lipzen A."/>
            <person name="Sullivan W."/>
            <person name="Andreopoulos W.B."/>
            <person name="Clum A."/>
            <person name="Lindquist E."/>
            <person name="Daum C."/>
            <person name="Ramamoorthy G.K."/>
            <person name="Gryganskyi A."/>
            <person name="Culley D."/>
            <person name="Magnuson J.K."/>
            <person name="James T.Y."/>
            <person name="O'Malley M.A."/>
            <person name="Stajich J.E."/>
            <person name="Spatafora J.W."/>
            <person name="Visel A."/>
            <person name="Grigoriev I.V."/>
        </authorList>
    </citation>
    <scope>NUCLEOTIDE SEQUENCE [LARGE SCALE GENOMIC DNA]</scope>
    <source>
        <strain evidence="1 2">NRRL 1336</strain>
    </source>
</reference>
<protein>
    <submittedName>
        <fullName evidence="1">Uncharacterized protein</fullName>
    </submittedName>
</protein>
<dbReference type="EMBL" id="MCGE01000018">
    <property type="protein sequence ID" value="ORZ12654.1"/>
    <property type="molecule type" value="Genomic_DNA"/>
</dbReference>